<sequence length="84" mass="9368">MAVTPIKGGKKPKRSDPCPCGSTLKYRDCHGDGDKQRLCNEMVRQYMLSLIAEEMIKQGIMCEHGVKAGEKCVDCDNAHEIKIE</sequence>
<reference evidence="1" key="1">
    <citation type="journal article" date="2015" name="Nature">
        <title>Complex archaea that bridge the gap between prokaryotes and eukaryotes.</title>
        <authorList>
            <person name="Spang A."/>
            <person name="Saw J.H."/>
            <person name="Jorgensen S.L."/>
            <person name="Zaremba-Niedzwiedzka K."/>
            <person name="Martijn J."/>
            <person name="Lind A.E."/>
            <person name="van Eijk R."/>
            <person name="Schleper C."/>
            <person name="Guy L."/>
            <person name="Ettema T.J."/>
        </authorList>
    </citation>
    <scope>NUCLEOTIDE SEQUENCE</scope>
</reference>
<name>A0A0F9KJS5_9ZZZZ</name>
<gene>
    <name evidence="1" type="ORF">LCGC14_1321790</name>
</gene>
<comment type="caution">
    <text evidence="1">The sequence shown here is derived from an EMBL/GenBank/DDBJ whole genome shotgun (WGS) entry which is preliminary data.</text>
</comment>
<dbReference type="Gene3D" id="3.10.450.50">
    <property type="match status" value="1"/>
</dbReference>
<dbReference type="AlphaFoldDB" id="A0A0F9KJS5"/>
<organism evidence="1">
    <name type="scientific">marine sediment metagenome</name>
    <dbReference type="NCBI Taxonomy" id="412755"/>
    <lineage>
        <taxon>unclassified sequences</taxon>
        <taxon>metagenomes</taxon>
        <taxon>ecological metagenomes</taxon>
    </lineage>
</organism>
<dbReference type="InterPro" id="IPR004027">
    <property type="entry name" value="SEC_C_motif"/>
</dbReference>
<dbReference type="EMBL" id="LAZR01007897">
    <property type="protein sequence ID" value="KKM82213.1"/>
    <property type="molecule type" value="Genomic_DNA"/>
</dbReference>
<accession>A0A0F9KJS5</accession>
<dbReference type="SUPFAM" id="SSF103642">
    <property type="entry name" value="Sec-C motif"/>
    <property type="match status" value="1"/>
</dbReference>
<dbReference type="Pfam" id="PF02810">
    <property type="entry name" value="SEC-C"/>
    <property type="match status" value="1"/>
</dbReference>
<evidence type="ECO:0000313" key="1">
    <source>
        <dbReference type="EMBL" id="KKM82213.1"/>
    </source>
</evidence>
<proteinExistence type="predicted"/>
<protein>
    <submittedName>
        <fullName evidence="1">Uncharacterized protein</fullName>
    </submittedName>
</protein>